<gene>
    <name evidence="2" type="ORF">E2C01_065197</name>
</gene>
<name>A0A5B7HI72_PORTR</name>
<feature type="signal peptide" evidence="1">
    <location>
        <begin position="1"/>
        <end position="24"/>
    </location>
</feature>
<reference evidence="2 3" key="1">
    <citation type="submission" date="2019-05" db="EMBL/GenBank/DDBJ databases">
        <title>Another draft genome of Portunus trituberculatus and its Hox gene families provides insights of decapod evolution.</title>
        <authorList>
            <person name="Jeong J.-H."/>
            <person name="Song I."/>
            <person name="Kim S."/>
            <person name="Choi T."/>
            <person name="Kim D."/>
            <person name="Ryu S."/>
            <person name="Kim W."/>
        </authorList>
    </citation>
    <scope>NUCLEOTIDE SEQUENCE [LARGE SCALE GENOMIC DNA]</scope>
    <source>
        <tissue evidence="2">Muscle</tissue>
    </source>
</reference>
<dbReference type="EMBL" id="VSRR010031989">
    <property type="protein sequence ID" value="MPC70932.1"/>
    <property type="molecule type" value="Genomic_DNA"/>
</dbReference>
<sequence>MHTLSRSLIFLIQFFASLSFFASCFSPLTWRGGVPALTCSYLVSRCRRHCFLCRGVPRPLICAFLYRPLITALMEHRILRSSASLTVCVCVCVCVLGWFSGYTCRCVWISSLGGWLSG</sequence>
<organism evidence="2 3">
    <name type="scientific">Portunus trituberculatus</name>
    <name type="common">Swimming crab</name>
    <name type="synonym">Neptunus trituberculatus</name>
    <dbReference type="NCBI Taxonomy" id="210409"/>
    <lineage>
        <taxon>Eukaryota</taxon>
        <taxon>Metazoa</taxon>
        <taxon>Ecdysozoa</taxon>
        <taxon>Arthropoda</taxon>
        <taxon>Crustacea</taxon>
        <taxon>Multicrustacea</taxon>
        <taxon>Malacostraca</taxon>
        <taxon>Eumalacostraca</taxon>
        <taxon>Eucarida</taxon>
        <taxon>Decapoda</taxon>
        <taxon>Pleocyemata</taxon>
        <taxon>Brachyura</taxon>
        <taxon>Eubrachyura</taxon>
        <taxon>Portunoidea</taxon>
        <taxon>Portunidae</taxon>
        <taxon>Portuninae</taxon>
        <taxon>Portunus</taxon>
    </lineage>
</organism>
<evidence type="ECO:0008006" key="4">
    <source>
        <dbReference type="Google" id="ProtNLM"/>
    </source>
</evidence>
<accession>A0A5B7HI72</accession>
<evidence type="ECO:0000313" key="2">
    <source>
        <dbReference type="EMBL" id="MPC70932.1"/>
    </source>
</evidence>
<keyword evidence="1" id="KW-0732">Signal</keyword>
<dbReference type="Proteomes" id="UP000324222">
    <property type="component" value="Unassembled WGS sequence"/>
</dbReference>
<keyword evidence="3" id="KW-1185">Reference proteome</keyword>
<protein>
    <recommendedName>
        <fullName evidence="4">Secreted protein</fullName>
    </recommendedName>
</protein>
<comment type="caution">
    <text evidence="2">The sequence shown here is derived from an EMBL/GenBank/DDBJ whole genome shotgun (WGS) entry which is preliminary data.</text>
</comment>
<dbReference type="PROSITE" id="PS51257">
    <property type="entry name" value="PROKAR_LIPOPROTEIN"/>
    <property type="match status" value="1"/>
</dbReference>
<proteinExistence type="predicted"/>
<feature type="chain" id="PRO_5023026909" description="Secreted protein" evidence="1">
    <location>
        <begin position="25"/>
        <end position="118"/>
    </location>
</feature>
<dbReference type="AlphaFoldDB" id="A0A5B7HI72"/>
<evidence type="ECO:0000256" key="1">
    <source>
        <dbReference type="SAM" id="SignalP"/>
    </source>
</evidence>
<evidence type="ECO:0000313" key="3">
    <source>
        <dbReference type="Proteomes" id="UP000324222"/>
    </source>
</evidence>